<keyword evidence="2" id="KW-1185">Reference proteome</keyword>
<organism evidence="1 2">
    <name type="scientific">Gigaspora margarita</name>
    <dbReference type="NCBI Taxonomy" id="4874"/>
    <lineage>
        <taxon>Eukaryota</taxon>
        <taxon>Fungi</taxon>
        <taxon>Fungi incertae sedis</taxon>
        <taxon>Mucoromycota</taxon>
        <taxon>Glomeromycotina</taxon>
        <taxon>Glomeromycetes</taxon>
        <taxon>Diversisporales</taxon>
        <taxon>Gigasporaceae</taxon>
        <taxon>Gigaspora</taxon>
    </lineage>
</organism>
<dbReference type="Proteomes" id="UP000789901">
    <property type="component" value="Unassembled WGS sequence"/>
</dbReference>
<evidence type="ECO:0000313" key="2">
    <source>
        <dbReference type="Proteomes" id="UP000789901"/>
    </source>
</evidence>
<reference evidence="1 2" key="1">
    <citation type="submission" date="2021-06" db="EMBL/GenBank/DDBJ databases">
        <authorList>
            <person name="Kallberg Y."/>
            <person name="Tangrot J."/>
            <person name="Rosling A."/>
        </authorList>
    </citation>
    <scope>NUCLEOTIDE SEQUENCE [LARGE SCALE GENOMIC DNA]</scope>
    <source>
        <strain evidence="1 2">120-4 pot B 10/14</strain>
    </source>
</reference>
<gene>
    <name evidence="1" type="ORF">GMARGA_LOCUS19418</name>
</gene>
<accession>A0ABN7VJ85</accession>
<name>A0ABN7VJ85_GIGMA</name>
<sequence length="221" mass="25712">MNELSAYLKSHIANLANCFLGIIQIAIAFRRISTSNNFHPLAIAAFNFRYQQFNISSYILTYFFHPNTQNHGIQRGKFHDICELAVNYYKDLYHSEKKCHKLDLEYSFNLTPFLWWGVVEDENMHLQELAKTMFAIVPSQAKSIAQIYSFYVSNVKRELKFCDNNFVKGEVLNSVFGKTIFAEINNSDLNINEEKNEMNIKNPTENKITMALQDWVDLSDP</sequence>
<evidence type="ECO:0000313" key="1">
    <source>
        <dbReference type="EMBL" id="CAG8778739.1"/>
    </source>
</evidence>
<dbReference type="EMBL" id="CAJVQB010016182">
    <property type="protein sequence ID" value="CAG8778739.1"/>
    <property type="molecule type" value="Genomic_DNA"/>
</dbReference>
<comment type="caution">
    <text evidence="1">The sequence shown here is derived from an EMBL/GenBank/DDBJ whole genome shotgun (WGS) entry which is preliminary data.</text>
</comment>
<feature type="non-terminal residue" evidence="1">
    <location>
        <position position="221"/>
    </location>
</feature>
<protein>
    <submittedName>
        <fullName evidence="1">36889_t:CDS:1</fullName>
    </submittedName>
</protein>
<proteinExistence type="predicted"/>